<evidence type="ECO:0000313" key="3">
    <source>
        <dbReference type="Proteomes" id="UP000000560"/>
    </source>
</evidence>
<accession>C8VDZ7</accession>
<evidence type="ECO:0000313" key="2">
    <source>
        <dbReference type="EMBL" id="CBF80275.1"/>
    </source>
</evidence>
<organism evidence="2 3">
    <name type="scientific">Emericella nidulans (strain FGSC A4 / ATCC 38163 / CBS 112.46 / NRRL 194 / M139)</name>
    <name type="common">Aspergillus nidulans</name>
    <dbReference type="NCBI Taxonomy" id="227321"/>
    <lineage>
        <taxon>Eukaryota</taxon>
        <taxon>Fungi</taxon>
        <taxon>Dikarya</taxon>
        <taxon>Ascomycota</taxon>
        <taxon>Pezizomycotina</taxon>
        <taxon>Eurotiomycetes</taxon>
        <taxon>Eurotiomycetidae</taxon>
        <taxon>Eurotiales</taxon>
        <taxon>Aspergillaceae</taxon>
        <taxon>Aspergillus</taxon>
        <taxon>Aspergillus subgen. Nidulantes</taxon>
    </lineage>
</organism>
<gene>
    <name evidence="2" type="ORF">ANIA_08307</name>
</gene>
<dbReference type="Proteomes" id="UP000000560">
    <property type="component" value="Chromosome V"/>
</dbReference>
<sequence length="288" mass="33125">MAAGAMNRLKRRRSRWKPKHSVNNRTHSRNHKWGLVLRKTEGRAPVRSVLATGQPPIIPNIPPEGRRRGVYEAAMESREANSWLKDNQYNLDQLKTVQCTWQTQLVDFLDTGYAFRIYLLWDYDRLWGVFNLGHTKGVLLVDPGPRVSSSSDDPQQLSFLWRGVRADDPNTYICDNSIAKGEIWLNPCHRRLGGYFDYIAGNGMAGGDRCYFRARPRFGPPVVPYSLKDVVDEWDEYGSSKYAREEIRQNLSLDDLDADLRKRDRRRPMSAVWDFHKGHTSAVGFSGP</sequence>
<protein>
    <submittedName>
        <fullName evidence="2">Uncharacterized protein</fullName>
    </submittedName>
</protein>
<keyword evidence="3" id="KW-1185">Reference proteome</keyword>
<dbReference type="GeneID" id="2868734"/>
<evidence type="ECO:0000256" key="1">
    <source>
        <dbReference type="SAM" id="MobiDB-lite"/>
    </source>
</evidence>
<dbReference type="InParanoid" id="Q5ATS3"/>
<name>Q5ATS3_EMENI</name>
<dbReference type="OMA" id="GFAFRIY"/>
<dbReference type="EMBL" id="BN001305">
    <property type="protein sequence ID" value="CBF80275.1"/>
    <property type="molecule type" value="Genomic_DNA"/>
</dbReference>
<reference evidence="3" key="2">
    <citation type="journal article" date="2009" name="Fungal Genet. Biol.">
        <title>The 2008 update of the Aspergillus nidulans genome annotation: a community effort.</title>
        <authorList>
            <person name="Wortman J.R."/>
            <person name="Gilsenan J.M."/>
            <person name="Joardar V."/>
            <person name="Deegan J."/>
            <person name="Clutterbuck J."/>
            <person name="Andersen M.R."/>
            <person name="Archer D."/>
            <person name="Bencina M."/>
            <person name="Braus G."/>
            <person name="Coutinho P."/>
            <person name="von Dohren H."/>
            <person name="Doonan J."/>
            <person name="Driessen A.J."/>
            <person name="Durek P."/>
            <person name="Espeso E."/>
            <person name="Fekete E."/>
            <person name="Flipphi M."/>
            <person name="Estrada C.G."/>
            <person name="Geysens S."/>
            <person name="Goldman G."/>
            <person name="de Groot P.W."/>
            <person name="Hansen K."/>
            <person name="Harris S.D."/>
            <person name="Heinekamp T."/>
            <person name="Helmstaedt K."/>
            <person name="Henrissat B."/>
            <person name="Hofmann G."/>
            <person name="Homan T."/>
            <person name="Horio T."/>
            <person name="Horiuchi H."/>
            <person name="James S."/>
            <person name="Jones M."/>
            <person name="Karaffa L."/>
            <person name="Karanyi Z."/>
            <person name="Kato M."/>
            <person name="Keller N."/>
            <person name="Kelly D.E."/>
            <person name="Kiel J.A."/>
            <person name="Kim J.M."/>
            <person name="van der Klei I.J."/>
            <person name="Klis F.M."/>
            <person name="Kovalchuk A."/>
            <person name="Krasevec N."/>
            <person name="Kubicek C.P."/>
            <person name="Liu B."/>
            <person name="Maccabe A."/>
            <person name="Meyer V."/>
            <person name="Mirabito P."/>
            <person name="Miskei M."/>
            <person name="Mos M."/>
            <person name="Mullins J."/>
            <person name="Nelson D.R."/>
            <person name="Nielsen J."/>
            <person name="Oakley B.R."/>
            <person name="Osmani S.A."/>
            <person name="Pakula T."/>
            <person name="Paszewski A."/>
            <person name="Paulsen I."/>
            <person name="Pilsyk S."/>
            <person name="Pocsi I."/>
            <person name="Punt P.J."/>
            <person name="Ram A.F."/>
            <person name="Ren Q."/>
            <person name="Robellet X."/>
            <person name="Robson G."/>
            <person name="Seiboth B."/>
            <person name="van Solingen P."/>
            <person name="Specht T."/>
            <person name="Sun J."/>
            <person name="Taheri-Talesh N."/>
            <person name="Takeshita N."/>
            <person name="Ussery D."/>
            <person name="vanKuyk P.A."/>
            <person name="Visser H."/>
            <person name="van de Vondervoort P.J."/>
            <person name="de Vries R.P."/>
            <person name="Walton J."/>
            <person name="Xiang X."/>
            <person name="Xiong Y."/>
            <person name="Zeng A.P."/>
            <person name="Brandt B.W."/>
            <person name="Cornell M.J."/>
            <person name="van den Hondel C.A."/>
            <person name="Visser J."/>
            <person name="Oliver S.G."/>
            <person name="Turner G."/>
        </authorList>
    </citation>
    <scope>GENOME REANNOTATION</scope>
    <source>
        <strain evidence="3">FGSC A4 / ATCC 38163 / CBS 112.46 / NRRL 194 / M139</strain>
    </source>
</reference>
<dbReference type="STRING" id="227321.Q5ATS3"/>
<proteinExistence type="predicted"/>
<feature type="region of interest" description="Disordered" evidence="1">
    <location>
        <begin position="1"/>
        <end position="27"/>
    </location>
</feature>
<dbReference type="KEGG" id="ani:ANIA_08307"/>
<dbReference type="OrthoDB" id="27483at2759"/>
<accession>Q5ATS3</accession>
<feature type="compositionally biased region" description="Basic residues" evidence="1">
    <location>
        <begin position="8"/>
        <end position="27"/>
    </location>
</feature>
<dbReference type="AlphaFoldDB" id="Q5ATS3"/>
<dbReference type="RefSeq" id="XP_681576.1">
    <property type="nucleotide sequence ID" value="XM_676484.1"/>
</dbReference>
<reference evidence="3" key="1">
    <citation type="journal article" date="2005" name="Nature">
        <title>Sequencing of Aspergillus nidulans and comparative analysis with A. fumigatus and A. oryzae.</title>
        <authorList>
            <person name="Galagan J.E."/>
            <person name="Calvo S.E."/>
            <person name="Cuomo C."/>
            <person name="Ma L.J."/>
            <person name="Wortman J.R."/>
            <person name="Batzoglou S."/>
            <person name="Lee S.I."/>
            <person name="Basturkmen M."/>
            <person name="Spevak C.C."/>
            <person name="Clutterbuck J."/>
            <person name="Kapitonov V."/>
            <person name="Jurka J."/>
            <person name="Scazzocchio C."/>
            <person name="Farman M."/>
            <person name="Butler J."/>
            <person name="Purcell S."/>
            <person name="Harris S."/>
            <person name="Braus G.H."/>
            <person name="Draht O."/>
            <person name="Busch S."/>
            <person name="D'Enfert C."/>
            <person name="Bouchier C."/>
            <person name="Goldman G.H."/>
            <person name="Bell-Pedersen D."/>
            <person name="Griffiths-Jones S."/>
            <person name="Doonan J.H."/>
            <person name="Yu J."/>
            <person name="Vienken K."/>
            <person name="Pain A."/>
            <person name="Freitag M."/>
            <person name="Selker E.U."/>
            <person name="Archer D.B."/>
            <person name="Penalva M.A."/>
            <person name="Oakley B.R."/>
            <person name="Momany M."/>
            <person name="Tanaka T."/>
            <person name="Kumagai T."/>
            <person name="Asai K."/>
            <person name="Machida M."/>
            <person name="Nierman W.C."/>
            <person name="Denning D.W."/>
            <person name="Caddick M."/>
            <person name="Hynes M."/>
            <person name="Paoletti M."/>
            <person name="Fischer R."/>
            <person name="Miller B."/>
            <person name="Dyer P."/>
            <person name="Sachs M.S."/>
            <person name="Osmani S.A."/>
            <person name="Birren B.W."/>
        </authorList>
    </citation>
    <scope>NUCLEOTIDE SEQUENCE [LARGE SCALE GENOMIC DNA]</scope>
    <source>
        <strain evidence="3">FGSC A4 / ATCC 38163 / CBS 112.46 / NRRL 194 / M139</strain>
    </source>
</reference>
<dbReference type="HOGENOM" id="CLU_966526_0_0_1"/>